<dbReference type="InterPro" id="IPR010998">
    <property type="entry name" value="Integrase_recombinase_N"/>
</dbReference>
<dbReference type="KEGG" id="mech:Q9L42_014265"/>
<evidence type="ECO:0000256" key="1">
    <source>
        <dbReference type="ARBA" id="ARBA00022908"/>
    </source>
</evidence>
<dbReference type="Gene3D" id="1.10.443.10">
    <property type="entry name" value="Intergrase catalytic core"/>
    <property type="match status" value="1"/>
</dbReference>
<dbReference type="Gene3D" id="1.10.150.130">
    <property type="match status" value="1"/>
</dbReference>
<evidence type="ECO:0000313" key="7">
    <source>
        <dbReference type="Proteomes" id="UP001225378"/>
    </source>
</evidence>
<evidence type="ECO:0000259" key="5">
    <source>
        <dbReference type="PROSITE" id="PS51900"/>
    </source>
</evidence>
<dbReference type="GO" id="GO:0003677">
    <property type="term" value="F:DNA binding"/>
    <property type="evidence" value="ECO:0007669"/>
    <property type="project" value="UniProtKB-UniRule"/>
</dbReference>
<dbReference type="InterPro" id="IPR044068">
    <property type="entry name" value="CB"/>
</dbReference>
<dbReference type="GO" id="GO:0006310">
    <property type="term" value="P:DNA recombination"/>
    <property type="evidence" value="ECO:0007669"/>
    <property type="project" value="UniProtKB-KW"/>
</dbReference>
<evidence type="ECO:0000256" key="2">
    <source>
        <dbReference type="ARBA" id="ARBA00023125"/>
    </source>
</evidence>
<evidence type="ECO:0000313" key="6">
    <source>
        <dbReference type="EMBL" id="XBS19518.1"/>
    </source>
</evidence>
<keyword evidence="2 4" id="KW-0238">DNA-binding</keyword>
<protein>
    <recommendedName>
        <fullName evidence="5">Core-binding (CB) domain-containing protein</fullName>
    </recommendedName>
</protein>
<keyword evidence="1" id="KW-0229">DNA integration</keyword>
<dbReference type="AlphaFoldDB" id="A0AAU7NRE7"/>
<dbReference type="InterPro" id="IPR013762">
    <property type="entry name" value="Integrase-like_cat_sf"/>
</dbReference>
<dbReference type="EMBL" id="CP157743">
    <property type="protein sequence ID" value="XBS19518.1"/>
    <property type="molecule type" value="Genomic_DNA"/>
</dbReference>
<feature type="domain" description="Core-binding (CB)" evidence="5">
    <location>
        <begin position="63"/>
        <end position="160"/>
    </location>
</feature>
<dbReference type="RefSeq" id="WP_305907732.1">
    <property type="nucleotide sequence ID" value="NZ_CP157743.1"/>
</dbReference>
<reference evidence="6 7" key="1">
    <citation type="journal article" date="2024" name="Microbiology">
        <title>Methylomarinum rosea sp. nov., a novel halophilic methanotrophic bacterium from the hypersaline Lake Elton.</title>
        <authorList>
            <person name="Suleimanov R.Z."/>
            <person name="Oshkin I.Y."/>
            <person name="Danilova O.V."/>
            <person name="Suzina N.E."/>
            <person name="Dedysh S.N."/>
        </authorList>
    </citation>
    <scope>NUCLEOTIDE SEQUENCE [LARGE SCALE GENOMIC DNA]</scope>
    <source>
        <strain evidence="6 7">Ch1-1</strain>
    </source>
</reference>
<evidence type="ECO:0000256" key="3">
    <source>
        <dbReference type="ARBA" id="ARBA00023172"/>
    </source>
</evidence>
<dbReference type="GO" id="GO:0015074">
    <property type="term" value="P:DNA integration"/>
    <property type="evidence" value="ECO:0007669"/>
    <property type="project" value="UniProtKB-KW"/>
</dbReference>
<dbReference type="PROSITE" id="PS51900">
    <property type="entry name" value="CB"/>
    <property type="match status" value="1"/>
</dbReference>
<gene>
    <name evidence="6" type="ORF">Q9L42_014265</name>
</gene>
<accession>A0AAU7NRE7</accession>
<name>A0AAU7NRE7_9GAMM</name>
<proteinExistence type="predicted"/>
<evidence type="ECO:0000256" key="4">
    <source>
        <dbReference type="PROSITE-ProRule" id="PRU01248"/>
    </source>
</evidence>
<dbReference type="SUPFAM" id="SSF56349">
    <property type="entry name" value="DNA breaking-rejoining enzymes"/>
    <property type="match status" value="1"/>
</dbReference>
<sequence length="227" mass="26236">MAYTIRKIQNKSGHVYRSVIRDRLGKQIKSKTFKRKTDAKAWADRIEQDRDAIAAFGNKGARLTFAKLVDEYMLQWAGKDIEHQLQRSRFWVKRFGDYRLNEIDADKIRAELNAMKTKNCRVGQGRGKNAGKTKSIDKTLSNTTVNRYRGTLSSIFTYAFKQGYVTANPVRRTSSLPQPKGRVRYLSSVERDRLLAACRQSEWIRLYLLVLMAMTTGMRKSELLNQS</sequence>
<keyword evidence="3" id="KW-0233">DNA recombination</keyword>
<keyword evidence="7" id="KW-1185">Reference proteome</keyword>
<dbReference type="InterPro" id="IPR011010">
    <property type="entry name" value="DNA_brk_join_enz"/>
</dbReference>
<dbReference type="Proteomes" id="UP001225378">
    <property type="component" value="Chromosome"/>
</dbReference>
<organism evidence="6 7">
    <name type="scientific">Methylomarinum roseum</name>
    <dbReference type="NCBI Taxonomy" id="3067653"/>
    <lineage>
        <taxon>Bacteria</taxon>
        <taxon>Pseudomonadati</taxon>
        <taxon>Pseudomonadota</taxon>
        <taxon>Gammaproteobacteria</taxon>
        <taxon>Methylococcales</taxon>
        <taxon>Methylococcaceae</taxon>
        <taxon>Methylomarinum</taxon>
    </lineage>
</organism>